<keyword evidence="10" id="KW-0520">NAD</keyword>
<gene>
    <name evidence="16" type="ORF">NOCA150152</name>
</gene>
<feature type="domain" description="3-dehydroquinate synthase C-terminal" evidence="15">
    <location>
        <begin position="210"/>
        <end position="358"/>
    </location>
</feature>
<feature type="domain" description="3-dehydroquinate synthase N-terminal" evidence="14">
    <location>
        <begin position="98"/>
        <end position="208"/>
    </location>
</feature>
<evidence type="ECO:0000256" key="4">
    <source>
        <dbReference type="ARBA" id="ARBA00013031"/>
    </source>
</evidence>
<dbReference type="InterPro" id="IPR016037">
    <property type="entry name" value="DHQ_synth_AroB"/>
</dbReference>
<keyword evidence="8" id="KW-0547">Nucleotide-binding</keyword>
<proteinExistence type="inferred from homology"/>
<evidence type="ECO:0000259" key="14">
    <source>
        <dbReference type="Pfam" id="PF01761"/>
    </source>
</evidence>
<reference evidence="16" key="1">
    <citation type="submission" date="2015-08" db="EMBL/GenBank/DDBJ databases">
        <authorList>
            <person name="Babu N.S."/>
            <person name="Beckwith C.J."/>
            <person name="Beseler K.G."/>
            <person name="Brison A."/>
            <person name="Carone J.V."/>
            <person name="Caskin T.P."/>
            <person name="Diamond M."/>
            <person name="Durham M.E."/>
            <person name="Foxe J.M."/>
            <person name="Go M."/>
            <person name="Henderson B.A."/>
            <person name="Jones I.B."/>
            <person name="McGettigan J.A."/>
            <person name="Micheletti S.J."/>
            <person name="Nasrallah M.E."/>
            <person name="Ortiz D."/>
            <person name="Piller C.R."/>
            <person name="Privatt S.R."/>
            <person name="Schneider S.L."/>
            <person name="Sharp S."/>
            <person name="Smith T.C."/>
            <person name="Stanton J.D."/>
            <person name="Ullery H.E."/>
            <person name="Wilson R.J."/>
            <person name="Serrano M.G."/>
            <person name="Buck G."/>
            <person name="Lee V."/>
            <person name="Wang Y."/>
            <person name="Carvalho R."/>
            <person name="Voegtly L."/>
            <person name="Shi R."/>
            <person name="Duckworth R."/>
            <person name="Johnson A."/>
            <person name="Loviza R."/>
            <person name="Walstead R."/>
            <person name="Shah Z."/>
            <person name="Kiflezghi M."/>
            <person name="Wade K."/>
            <person name="Ball S.L."/>
            <person name="Bradley K.W."/>
            <person name="Asai D.J."/>
            <person name="Bowman C.A."/>
            <person name="Russell D.A."/>
            <person name="Pope W.H."/>
            <person name="Jacobs-Sera D."/>
            <person name="Hendrix R.W."/>
            <person name="Hatfull G.F."/>
        </authorList>
    </citation>
    <scope>NUCLEOTIDE SEQUENCE</scope>
</reference>
<evidence type="ECO:0000256" key="1">
    <source>
        <dbReference type="ARBA" id="ARBA00001393"/>
    </source>
</evidence>
<evidence type="ECO:0000256" key="12">
    <source>
        <dbReference type="ARBA" id="ARBA00023239"/>
    </source>
</evidence>
<comment type="cofactor">
    <cofactor evidence="2">
        <name>NAD(+)</name>
        <dbReference type="ChEBI" id="CHEBI:57540"/>
    </cofactor>
</comment>
<feature type="region of interest" description="Disordered" evidence="13">
    <location>
        <begin position="1"/>
        <end position="28"/>
    </location>
</feature>
<dbReference type="GO" id="GO:0046872">
    <property type="term" value="F:metal ion binding"/>
    <property type="evidence" value="ECO:0007669"/>
    <property type="project" value="UniProtKB-KW"/>
</dbReference>
<comment type="pathway">
    <text evidence="3">Metabolic intermediate biosynthesis; chorismate biosynthesis; chorismate from D-erythrose 4-phosphate and phosphoenolpyruvate: step 2/7.</text>
</comment>
<evidence type="ECO:0000256" key="10">
    <source>
        <dbReference type="ARBA" id="ARBA00023027"/>
    </source>
</evidence>
<dbReference type="EMBL" id="CZKB01000025">
    <property type="protein sequence ID" value="CUR61852.1"/>
    <property type="molecule type" value="Genomic_DNA"/>
</dbReference>
<sequence>MTKRQPRRDRQRPHHAAEQASVQASQQAATVTEDTVLHVGGASPYDVVVGRDLTSRLPALLGEGVERVAVLYAGTLGALADPVVDALVEHYDVLALGLPDGERAKTAPVAADCWEALGEAGFTRSDAVVTIGGGATTDLGGFVAASWLRGVRVVHVPTTLLAMVDAAVGGKTGINTGAGKNLVGAFHEPAGVLCDLALLDSLPHEELVSGLGEVVKCGFIADPRILEIVESTDPADLTSDSAALRELVERAVQVKIDVVVDDLKESGGADGHPGREVLNYGHTLAHAIERTSDYSIRHGEAVAIGCVYVAELAARAGSLSPALVERHRAALSRVGLPTTYDAASFEDLHAAMKVDKKARGSQLRFVVLDDLATPQILAGPSEDDLRAAYAAIASAR</sequence>
<dbReference type="Pfam" id="PF24621">
    <property type="entry name" value="DHQS_C"/>
    <property type="match status" value="1"/>
</dbReference>
<dbReference type="Gene3D" id="3.40.50.1970">
    <property type="match status" value="1"/>
</dbReference>
<dbReference type="HAMAP" id="MF_00110">
    <property type="entry name" value="DHQ_synthase"/>
    <property type="match status" value="1"/>
</dbReference>
<evidence type="ECO:0000256" key="3">
    <source>
        <dbReference type="ARBA" id="ARBA00004661"/>
    </source>
</evidence>
<dbReference type="GO" id="GO:0003856">
    <property type="term" value="F:3-dehydroquinate synthase activity"/>
    <property type="evidence" value="ECO:0007669"/>
    <property type="project" value="UniProtKB-EC"/>
</dbReference>
<keyword evidence="7" id="KW-0479">Metal-binding</keyword>
<evidence type="ECO:0000259" key="15">
    <source>
        <dbReference type="Pfam" id="PF24621"/>
    </source>
</evidence>
<dbReference type="Gene3D" id="1.20.1090.10">
    <property type="entry name" value="Dehydroquinate synthase-like - alpha domain"/>
    <property type="match status" value="1"/>
</dbReference>
<evidence type="ECO:0000256" key="5">
    <source>
        <dbReference type="ARBA" id="ARBA00022490"/>
    </source>
</evidence>
<name>A0A2P2CKY5_9ZZZZ</name>
<evidence type="ECO:0000256" key="11">
    <source>
        <dbReference type="ARBA" id="ARBA00023141"/>
    </source>
</evidence>
<accession>A0A2P2CKY5</accession>
<evidence type="ECO:0000256" key="6">
    <source>
        <dbReference type="ARBA" id="ARBA00022605"/>
    </source>
</evidence>
<dbReference type="NCBIfam" id="TIGR01357">
    <property type="entry name" value="aroB"/>
    <property type="match status" value="1"/>
</dbReference>
<keyword evidence="5" id="KW-0963">Cytoplasm</keyword>
<evidence type="ECO:0000256" key="9">
    <source>
        <dbReference type="ARBA" id="ARBA00022833"/>
    </source>
</evidence>
<evidence type="ECO:0000256" key="2">
    <source>
        <dbReference type="ARBA" id="ARBA00001911"/>
    </source>
</evidence>
<dbReference type="CDD" id="cd08195">
    <property type="entry name" value="DHQS"/>
    <property type="match status" value="1"/>
</dbReference>
<dbReference type="SUPFAM" id="SSF56796">
    <property type="entry name" value="Dehydroquinate synthase-like"/>
    <property type="match status" value="1"/>
</dbReference>
<feature type="compositionally biased region" description="Basic residues" evidence="13">
    <location>
        <begin position="1"/>
        <end position="14"/>
    </location>
</feature>
<evidence type="ECO:0000256" key="13">
    <source>
        <dbReference type="SAM" id="MobiDB-lite"/>
    </source>
</evidence>
<dbReference type="GO" id="GO:0009073">
    <property type="term" value="P:aromatic amino acid family biosynthetic process"/>
    <property type="evidence" value="ECO:0007669"/>
    <property type="project" value="UniProtKB-KW"/>
</dbReference>
<dbReference type="AlphaFoldDB" id="A0A2P2CKY5"/>
<dbReference type="GO" id="GO:0005737">
    <property type="term" value="C:cytoplasm"/>
    <property type="evidence" value="ECO:0007669"/>
    <property type="project" value="InterPro"/>
</dbReference>
<keyword evidence="9" id="KW-0862">Zinc</keyword>
<evidence type="ECO:0000313" key="16">
    <source>
        <dbReference type="EMBL" id="CUR61852.1"/>
    </source>
</evidence>
<dbReference type="InterPro" id="IPR030960">
    <property type="entry name" value="DHQS/DOIS_N"/>
</dbReference>
<dbReference type="PANTHER" id="PTHR43622">
    <property type="entry name" value="3-DEHYDROQUINATE SYNTHASE"/>
    <property type="match status" value="1"/>
</dbReference>
<evidence type="ECO:0000256" key="8">
    <source>
        <dbReference type="ARBA" id="ARBA00022741"/>
    </source>
</evidence>
<dbReference type="EC" id="4.2.3.4" evidence="4"/>
<keyword evidence="11" id="KW-0057">Aromatic amino acid biosynthesis</keyword>
<dbReference type="InterPro" id="IPR050071">
    <property type="entry name" value="Dehydroquinate_synthase"/>
</dbReference>
<organism evidence="16">
    <name type="scientific">metagenome</name>
    <dbReference type="NCBI Taxonomy" id="256318"/>
    <lineage>
        <taxon>unclassified sequences</taxon>
        <taxon>metagenomes</taxon>
    </lineage>
</organism>
<dbReference type="Pfam" id="PF01761">
    <property type="entry name" value="DHQ_synthase"/>
    <property type="match status" value="1"/>
</dbReference>
<dbReference type="PANTHER" id="PTHR43622:SF7">
    <property type="entry name" value="3-DEHYDROQUINATE SYNTHASE, CHLOROPLASTIC"/>
    <property type="match status" value="1"/>
</dbReference>
<protein>
    <recommendedName>
        <fullName evidence="4">3-dehydroquinate synthase</fullName>
        <ecNumber evidence="4">4.2.3.4</ecNumber>
    </recommendedName>
</protein>
<dbReference type="FunFam" id="3.40.50.1970:FF:000012">
    <property type="entry name" value="3-dehydroquinate synthase"/>
    <property type="match status" value="1"/>
</dbReference>
<dbReference type="GO" id="GO:0008652">
    <property type="term" value="P:amino acid biosynthetic process"/>
    <property type="evidence" value="ECO:0007669"/>
    <property type="project" value="UniProtKB-KW"/>
</dbReference>
<keyword evidence="6" id="KW-0028">Amino-acid biosynthesis</keyword>
<evidence type="ECO:0000256" key="7">
    <source>
        <dbReference type="ARBA" id="ARBA00022723"/>
    </source>
</evidence>
<comment type="catalytic activity">
    <reaction evidence="1">
        <text>7-phospho-2-dehydro-3-deoxy-D-arabino-heptonate = 3-dehydroquinate + phosphate</text>
        <dbReference type="Rhea" id="RHEA:21968"/>
        <dbReference type="ChEBI" id="CHEBI:32364"/>
        <dbReference type="ChEBI" id="CHEBI:43474"/>
        <dbReference type="ChEBI" id="CHEBI:58394"/>
        <dbReference type="EC" id="4.2.3.4"/>
    </reaction>
</comment>
<keyword evidence="12 16" id="KW-0456">Lyase</keyword>
<feature type="compositionally biased region" description="Low complexity" evidence="13">
    <location>
        <begin position="18"/>
        <end position="28"/>
    </location>
</feature>
<dbReference type="GO" id="GO:0000166">
    <property type="term" value="F:nucleotide binding"/>
    <property type="evidence" value="ECO:0007669"/>
    <property type="project" value="UniProtKB-KW"/>
</dbReference>
<dbReference type="InterPro" id="IPR056179">
    <property type="entry name" value="DHQS_C"/>
</dbReference>